<proteinExistence type="predicted"/>
<dbReference type="EMBL" id="JAAMPC010000003">
    <property type="protein sequence ID" value="KAG2320823.1"/>
    <property type="molecule type" value="Genomic_DNA"/>
</dbReference>
<organism evidence="1 2">
    <name type="scientific">Brassica carinata</name>
    <name type="common">Ethiopian mustard</name>
    <name type="synonym">Abyssinian cabbage</name>
    <dbReference type="NCBI Taxonomy" id="52824"/>
    <lineage>
        <taxon>Eukaryota</taxon>
        <taxon>Viridiplantae</taxon>
        <taxon>Streptophyta</taxon>
        <taxon>Embryophyta</taxon>
        <taxon>Tracheophyta</taxon>
        <taxon>Spermatophyta</taxon>
        <taxon>Magnoliopsida</taxon>
        <taxon>eudicotyledons</taxon>
        <taxon>Gunneridae</taxon>
        <taxon>Pentapetalae</taxon>
        <taxon>rosids</taxon>
        <taxon>malvids</taxon>
        <taxon>Brassicales</taxon>
        <taxon>Brassicaceae</taxon>
        <taxon>Brassiceae</taxon>
        <taxon>Brassica</taxon>
    </lineage>
</organism>
<name>A0A8X7VZ67_BRACI</name>
<gene>
    <name evidence="1" type="ORF">Bca52824_014036</name>
</gene>
<accession>A0A8X7VZ67</accession>
<evidence type="ECO:0000313" key="2">
    <source>
        <dbReference type="Proteomes" id="UP000886595"/>
    </source>
</evidence>
<dbReference type="Proteomes" id="UP000886595">
    <property type="component" value="Unassembled WGS sequence"/>
</dbReference>
<reference evidence="1 2" key="1">
    <citation type="submission" date="2020-02" db="EMBL/GenBank/DDBJ databases">
        <authorList>
            <person name="Ma Q."/>
            <person name="Huang Y."/>
            <person name="Song X."/>
            <person name="Pei D."/>
        </authorList>
    </citation>
    <scope>NUCLEOTIDE SEQUENCE [LARGE SCALE GENOMIC DNA]</scope>
    <source>
        <strain evidence="1">Sxm20200214</strain>
        <tissue evidence="1">Leaf</tissue>
    </source>
</reference>
<sequence>MLMVAMIHVLLTLAGLRWRGVTLTAINAFVCGLGITRRYGFKCTNVVFDDDNQTIREIHAAYALEKVTKPKVFFFNHHYNLCNSIVSYPSVRGCGIFPSRRTHKG</sequence>
<keyword evidence="2" id="KW-1185">Reference proteome</keyword>
<protein>
    <submittedName>
        <fullName evidence="1">Uncharacterized protein</fullName>
    </submittedName>
</protein>
<dbReference type="AlphaFoldDB" id="A0A8X7VZ67"/>
<comment type="caution">
    <text evidence="1">The sequence shown here is derived from an EMBL/GenBank/DDBJ whole genome shotgun (WGS) entry which is preliminary data.</text>
</comment>
<evidence type="ECO:0000313" key="1">
    <source>
        <dbReference type="EMBL" id="KAG2320823.1"/>
    </source>
</evidence>